<sequence length="43" mass="5093">MNNSDNVIRNIINMNYLVLWTKPTSFTCHIRFFYSSFFGFPVG</sequence>
<dbReference type="EMBL" id="GBXM01039035">
    <property type="protein sequence ID" value="JAH69542.1"/>
    <property type="molecule type" value="Transcribed_RNA"/>
</dbReference>
<evidence type="ECO:0000313" key="1">
    <source>
        <dbReference type="EMBL" id="JAH69542.1"/>
    </source>
</evidence>
<dbReference type="AlphaFoldDB" id="A0A0E9UUQ8"/>
<organism evidence="1">
    <name type="scientific">Anguilla anguilla</name>
    <name type="common">European freshwater eel</name>
    <name type="synonym">Muraena anguilla</name>
    <dbReference type="NCBI Taxonomy" id="7936"/>
    <lineage>
        <taxon>Eukaryota</taxon>
        <taxon>Metazoa</taxon>
        <taxon>Chordata</taxon>
        <taxon>Craniata</taxon>
        <taxon>Vertebrata</taxon>
        <taxon>Euteleostomi</taxon>
        <taxon>Actinopterygii</taxon>
        <taxon>Neopterygii</taxon>
        <taxon>Teleostei</taxon>
        <taxon>Anguilliformes</taxon>
        <taxon>Anguillidae</taxon>
        <taxon>Anguilla</taxon>
    </lineage>
</organism>
<name>A0A0E9UUQ8_ANGAN</name>
<accession>A0A0E9UUQ8</accession>
<proteinExistence type="predicted"/>
<reference evidence="1" key="2">
    <citation type="journal article" date="2015" name="Fish Shellfish Immunol.">
        <title>Early steps in the European eel (Anguilla anguilla)-Vibrio vulnificus interaction in the gills: Role of the RtxA13 toxin.</title>
        <authorList>
            <person name="Callol A."/>
            <person name="Pajuelo D."/>
            <person name="Ebbesson L."/>
            <person name="Teles M."/>
            <person name="MacKenzie S."/>
            <person name="Amaro C."/>
        </authorList>
    </citation>
    <scope>NUCLEOTIDE SEQUENCE</scope>
</reference>
<reference evidence="1" key="1">
    <citation type="submission" date="2014-11" db="EMBL/GenBank/DDBJ databases">
        <authorList>
            <person name="Amaro Gonzalez C."/>
        </authorList>
    </citation>
    <scope>NUCLEOTIDE SEQUENCE</scope>
</reference>
<protein>
    <submittedName>
        <fullName evidence="1">Uncharacterized protein</fullName>
    </submittedName>
</protein>